<protein>
    <submittedName>
        <fullName evidence="3">Uncharacterized protein</fullName>
    </submittedName>
</protein>
<dbReference type="Proteomes" id="UP000007799">
    <property type="component" value="Unassembled WGS sequence"/>
</dbReference>
<reference evidence="3" key="1">
    <citation type="submission" date="2009-08" db="EMBL/GenBank/DDBJ databases">
        <title>Annotation of Salpingoeca rosetta.</title>
        <authorList>
            <consortium name="The Broad Institute Genome Sequencing Platform"/>
            <person name="Russ C."/>
            <person name="Cuomo C."/>
            <person name="Burger G."/>
            <person name="Gray M.W."/>
            <person name="Holland P.W.H."/>
            <person name="King N."/>
            <person name="Lang F.B.F."/>
            <person name="Roger A.J."/>
            <person name="Ruiz-Trillo I."/>
            <person name="Young S.K."/>
            <person name="Zeng Q."/>
            <person name="Gargeya S."/>
            <person name="Alvarado L."/>
            <person name="Berlin A."/>
            <person name="Chapman S.B."/>
            <person name="Chen Z."/>
            <person name="Freedman E."/>
            <person name="Gellesch M."/>
            <person name="Goldberg J."/>
            <person name="Griggs A."/>
            <person name="Gujja S."/>
            <person name="Heilman E."/>
            <person name="Heiman D."/>
            <person name="Howarth C."/>
            <person name="Mehta T."/>
            <person name="Neiman D."/>
            <person name="Pearson M."/>
            <person name="Roberts A."/>
            <person name="Saif S."/>
            <person name="Shea T."/>
            <person name="Shenoy N."/>
            <person name="Sisk P."/>
            <person name="Stolte C."/>
            <person name="Sykes S."/>
            <person name="White J."/>
            <person name="Yandava C."/>
            <person name="Haas B."/>
            <person name="Nusbaum C."/>
            <person name="Birren B."/>
        </authorList>
    </citation>
    <scope>NUCLEOTIDE SEQUENCE [LARGE SCALE GENOMIC DNA]</scope>
    <source>
        <strain evidence="3">ATCC 50818</strain>
    </source>
</reference>
<feature type="coiled-coil region" evidence="1">
    <location>
        <begin position="93"/>
        <end position="120"/>
    </location>
</feature>
<dbReference type="RefSeq" id="XP_004991776.1">
    <property type="nucleotide sequence ID" value="XM_004991719.1"/>
</dbReference>
<sequence length="145" mass="16318">MAASGVATARDADSAKSRTGLGADILHPDILQAARTFYEMEDKLVQDRREDEKRRSEEDAQLVRAAMERRAKESRSPVHEDEEPIPARLVQAMTQAQTRALELEEQRVQIEKQKQEDNSKVLAAMLKSLETMTKTIDALSKGRAQ</sequence>
<keyword evidence="4" id="KW-1185">Reference proteome</keyword>
<keyword evidence="1" id="KW-0175">Coiled coil</keyword>
<evidence type="ECO:0000256" key="1">
    <source>
        <dbReference type="SAM" id="Coils"/>
    </source>
</evidence>
<feature type="compositionally biased region" description="Basic and acidic residues" evidence="2">
    <location>
        <begin position="45"/>
        <end position="58"/>
    </location>
</feature>
<feature type="region of interest" description="Disordered" evidence="2">
    <location>
        <begin position="1"/>
        <end position="21"/>
    </location>
</feature>
<dbReference type="EMBL" id="GL832973">
    <property type="protein sequence ID" value="EGD75855.1"/>
    <property type="molecule type" value="Genomic_DNA"/>
</dbReference>
<name>F2UGV5_SALR5</name>
<proteinExistence type="predicted"/>
<feature type="region of interest" description="Disordered" evidence="2">
    <location>
        <begin position="45"/>
        <end position="86"/>
    </location>
</feature>
<feature type="compositionally biased region" description="Basic and acidic residues" evidence="2">
    <location>
        <begin position="66"/>
        <end position="79"/>
    </location>
</feature>
<evidence type="ECO:0000313" key="4">
    <source>
        <dbReference type="Proteomes" id="UP000007799"/>
    </source>
</evidence>
<dbReference type="InParanoid" id="F2UGV5"/>
<organism evidence="4">
    <name type="scientific">Salpingoeca rosetta (strain ATCC 50818 / BSB-021)</name>
    <dbReference type="NCBI Taxonomy" id="946362"/>
    <lineage>
        <taxon>Eukaryota</taxon>
        <taxon>Choanoflagellata</taxon>
        <taxon>Craspedida</taxon>
        <taxon>Salpingoecidae</taxon>
        <taxon>Salpingoeca</taxon>
    </lineage>
</organism>
<dbReference type="AlphaFoldDB" id="F2UGV5"/>
<evidence type="ECO:0000313" key="3">
    <source>
        <dbReference type="EMBL" id="EGD75855.1"/>
    </source>
</evidence>
<dbReference type="GeneID" id="16072335"/>
<evidence type="ECO:0000256" key="2">
    <source>
        <dbReference type="SAM" id="MobiDB-lite"/>
    </source>
</evidence>
<accession>F2UGV5</accession>
<gene>
    <name evidence="3" type="ORF">PTSG_07971</name>
</gene>
<dbReference type="KEGG" id="sre:PTSG_07971"/>